<proteinExistence type="predicted"/>
<dbReference type="Pfam" id="PF04365">
    <property type="entry name" value="BrnT_toxin"/>
    <property type="match status" value="1"/>
</dbReference>
<sequence>MDFEFDLAKSESNKDKHGIDFVEAKALWLDEKRLIAPLETTTEERYIMVAQLRGKCWSAVYTYRNGRLRIISVRRSRDKEKQRYEDYQR</sequence>
<name>A0ABR5D1P6_9HYPH</name>
<dbReference type="RefSeq" id="WP_045022900.1">
    <property type="nucleotide sequence ID" value="NZ_CP166104.1"/>
</dbReference>
<keyword evidence="2" id="KW-1185">Reference proteome</keyword>
<accession>A0ABR5D1P6</accession>
<dbReference type="InterPro" id="IPR007460">
    <property type="entry name" value="BrnT_toxin"/>
</dbReference>
<dbReference type="Gene3D" id="3.10.450.530">
    <property type="entry name" value="Ribonuclease toxin, BrnT, of type II toxin-antitoxin system"/>
    <property type="match status" value="1"/>
</dbReference>
<evidence type="ECO:0000313" key="1">
    <source>
        <dbReference type="EMBL" id="KJF70997.1"/>
    </source>
</evidence>
<comment type="caution">
    <text evidence="1">The sequence shown here is derived from an EMBL/GenBank/DDBJ whole genome shotgun (WGS) entry which is preliminary data.</text>
</comment>
<gene>
    <name evidence="1" type="ORF">RP75_23060</name>
</gene>
<organism evidence="1 2">
    <name type="scientific">Agrobacterium arsenijevicii</name>
    <dbReference type="NCBI Taxonomy" id="1585697"/>
    <lineage>
        <taxon>Bacteria</taxon>
        <taxon>Pseudomonadati</taxon>
        <taxon>Pseudomonadota</taxon>
        <taxon>Alphaproteobacteria</taxon>
        <taxon>Hyphomicrobiales</taxon>
        <taxon>Rhizobiaceae</taxon>
        <taxon>Rhizobium/Agrobacterium group</taxon>
        <taxon>Agrobacterium</taxon>
    </lineage>
</organism>
<reference evidence="1 2" key="1">
    <citation type="submission" date="2014-12" db="EMBL/GenBank/DDBJ databases">
        <authorList>
            <person name="Kuzmanovic N."/>
            <person name="Pulawska J."/>
            <person name="Obradovic A."/>
        </authorList>
    </citation>
    <scope>NUCLEOTIDE SEQUENCE [LARGE SCALE GENOMIC DNA]</scope>
    <source>
        <strain evidence="1 2">KFB 330</strain>
    </source>
</reference>
<evidence type="ECO:0000313" key="2">
    <source>
        <dbReference type="Proteomes" id="UP000032564"/>
    </source>
</evidence>
<protein>
    <submittedName>
        <fullName evidence="1">Toxin</fullName>
    </submittedName>
</protein>
<dbReference type="EMBL" id="JWIT01000023">
    <property type="protein sequence ID" value="KJF70997.1"/>
    <property type="molecule type" value="Genomic_DNA"/>
</dbReference>
<dbReference type="Proteomes" id="UP000032564">
    <property type="component" value="Unassembled WGS sequence"/>
</dbReference>
<dbReference type="InterPro" id="IPR038573">
    <property type="entry name" value="BrnT_sf"/>
</dbReference>